<protein>
    <submittedName>
        <fullName evidence="1">Uncharacterized protein</fullName>
    </submittedName>
</protein>
<name>A0AA88GBQ2_NAELO</name>
<organism evidence="1 2">
    <name type="scientific">Naegleria lovaniensis</name>
    <name type="common">Amoeba</name>
    <dbReference type="NCBI Taxonomy" id="51637"/>
    <lineage>
        <taxon>Eukaryota</taxon>
        <taxon>Discoba</taxon>
        <taxon>Heterolobosea</taxon>
        <taxon>Tetramitia</taxon>
        <taxon>Eutetramitia</taxon>
        <taxon>Vahlkampfiidae</taxon>
        <taxon>Naegleria</taxon>
    </lineage>
</organism>
<evidence type="ECO:0000313" key="2">
    <source>
        <dbReference type="Proteomes" id="UP000816034"/>
    </source>
</evidence>
<dbReference type="Proteomes" id="UP000816034">
    <property type="component" value="Unassembled WGS sequence"/>
</dbReference>
<keyword evidence="2" id="KW-1185">Reference proteome</keyword>
<proteinExistence type="predicted"/>
<sequence length="486" mass="57149">MIPNNHPLSRTFLMEHNDEMNEMVVGCLKFIQQKLEHDDLELDDSERCHDEKSELLDDKMHSGERSFLHDHDTFDDSLLQSQIEEDLKEQLMKIGYNADDENDISKASFHNHHENKLEKLNDTNQRALILIQQCIKQNRENFANIVWREWSNQFSHLISEEESVNEIVWSTGLNLLKSFLPIAEEDNKCNNKTEETNDASMCFMDLKNMENYALYIQYLLAAENSQHRYEDFLDIVDWFFAYNSPSEETIGCVLNAYGSYLIAGNHAFVMFDLIARNRHTFENNVDLTLYEEIINACGIQVKEKNQWSQIYTFRKEWLIEMFEKYGTTISENCFLELTAEICFSIVDDYTIDREATSTSAEIDFFSDDNLLTNNDKQEKSLKKRMEYLERIRMLTLKLPHLRDRFIDRFGDENAQEIVNAICLGTTLSNTSCEMSLLDLSLLKLIEQQRYEIEQMNKRHEDLIVHIQKQDKVISSLVHAVNQLCNR</sequence>
<dbReference type="AlphaFoldDB" id="A0AA88GBQ2"/>
<comment type="caution">
    <text evidence="1">The sequence shown here is derived from an EMBL/GenBank/DDBJ whole genome shotgun (WGS) entry which is preliminary data.</text>
</comment>
<dbReference type="EMBL" id="PYSW02000074">
    <property type="protein sequence ID" value="KAG2370906.1"/>
    <property type="molecule type" value="Genomic_DNA"/>
</dbReference>
<accession>A0AA88GBQ2</accession>
<reference evidence="1 2" key="1">
    <citation type="journal article" date="2018" name="BMC Genomics">
        <title>The genome of Naegleria lovaniensis, the basis for a comparative approach to unravel pathogenicity factors of the human pathogenic amoeba N. fowleri.</title>
        <authorList>
            <person name="Liechti N."/>
            <person name="Schurch N."/>
            <person name="Bruggmann R."/>
            <person name="Wittwer M."/>
        </authorList>
    </citation>
    <scope>NUCLEOTIDE SEQUENCE [LARGE SCALE GENOMIC DNA]</scope>
    <source>
        <strain evidence="1 2">ATCC 30569</strain>
    </source>
</reference>
<evidence type="ECO:0000313" key="1">
    <source>
        <dbReference type="EMBL" id="KAG2370906.1"/>
    </source>
</evidence>
<dbReference type="RefSeq" id="XP_044541770.1">
    <property type="nucleotide sequence ID" value="XM_044689651.1"/>
</dbReference>
<gene>
    <name evidence="1" type="ORF">C9374_013741</name>
</gene>
<dbReference type="GeneID" id="68106194"/>